<dbReference type="AlphaFoldDB" id="A0A7J8BFM3"/>
<evidence type="ECO:0000313" key="3">
    <source>
        <dbReference type="Proteomes" id="UP000593571"/>
    </source>
</evidence>
<sequence length="162" mass="18034">MGDRGLGPGGAPRLEVWRVSQEPIFSFRILREGVEKQDGNRIGCGVAQNWNLPESGWGRQCLFSSPVSLGHVFSAVFPASAFGTSLKHQQTQGTFPLSGLLRRNERKSEPFPPSTSSFCFFQILMDEKTIRMRPLLTKSNHPPNKPLKYTRASLETTGRGRS</sequence>
<evidence type="ECO:0000313" key="2">
    <source>
        <dbReference type="EMBL" id="KAF6397246.1"/>
    </source>
</evidence>
<keyword evidence="3" id="KW-1185">Reference proteome</keyword>
<feature type="region of interest" description="Disordered" evidence="1">
    <location>
        <begin position="136"/>
        <end position="162"/>
    </location>
</feature>
<organism evidence="2 3">
    <name type="scientific">Rousettus aegyptiacus</name>
    <name type="common">Egyptian fruit bat</name>
    <name type="synonym">Pteropus aegyptiacus</name>
    <dbReference type="NCBI Taxonomy" id="9407"/>
    <lineage>
        <taxon>Eukaryota</taxon>
        <taxon>Metazoa</taxon>
        <taxon>Chordata</taxon>
        <taxon>Craniata</taxon>
        <taxon>Vertebrata</taxon>
        <taxon>Euteleostomi</taxon>
        <taxon>Mammalia</taxon>
        <taxon>Eutheria</taxon>
        <taxon>Laurasiatheria</taxon>
        <taxon>Chiroptera</taxon>
        <taxon>Yinpterochiroptera</taxon>
        <taxon>Pteropodoidea</taxon>
        <taxon>Pteropodidae</taxon>
        <taxon>Rousettinae</taxon>
        <taxon>Rousettus</taxon>
    </lineage>
</organism>
<accession>A0A7J8BFM3</accession>
<dbReference type="EMBL" id="JACASE010000017">
    <property type="protein sequence ID" value="KAF6397246.1"/>
    <property type="molecule type" value="Genomic_DNA"/>
</dbReference>
<name>A0A7J8BFM3_ROUAE</name>
<proteinExistence type="predicted"/>
<gene>
    <name evidence="2" type="ORF">HJG63_009884</name>
</gene>
<protein>
    <submittedName>
        <fullName evidence="2">Uncharacterized protein</fullName>
    </submittedName>
</protein>
<dbReference type="Proteomes" id="UP000593571">
    <property type="component" value="Unassembled WGS sequence"/>
</dbReference>
<comment type="caution">
    <text evidence="2">The sequence shown here is derived from an EMBL/GenBank/DDBJ whole genome shotgun (WGS) entry which is preliminary data.</text>
</comment>
<evidence type="ECO:0000256" key="1">
    <source>
        <dbReference type="SAM" id="MobiDB-lite"/>
    </source>
</evidence>
<reference evidence="2 3" key="1">
    <citation type="journal article" date="2020" name="Nature">
        <title>Six reference-quality genomes reveal evolution of bat adaptations.</title>
        <authorList>
            <person name="Jebb D."/>
            <person name="Huang Z."/>
            <person name="Pippel M."/>
            <person name="Hughes G.M."/>
            <person name="Lavrichenko K."/>
            <person name="Devanna P."/>
            <person name="Winkler S."/>
            <person name="Jermiin L.S."/>
            <person name="Skirmuntt E.C."/>
            <person name="Katzourakis A."/>
            <person name="Burkitt-Gray L."/>
            <person name="Ray D.A."/>
            <person name="Sullivan K.A.M."/>
            <person name="Roscito J.G."/>
            <person name="Kirilenko B.M."/>
            <person name="Davalos L.M."/>
            <person name="Corthals A.P."/>
            <person name="Power M.L."/>
            <person name="Jones G."/>
            <person name="Ransome R.D."/>
            <person name="Dechmann D.K.N."/>
            <person name="Locatelli A.G."/>
            <person name="Puechmaille S.J."/>
            <person name="Fedrigo O."/>
            <person name="Jarvis E.D."/>
            <person name="Hiller M."/>
            <person name="Vernes S.C."/>
            <person name="Myers E.W."/>
            <person name="Teeling E.C."/>
        </authorList>
    </citation>
    <scope>NUCLEOTIDE SEQUENCE [LARGE SCALE GENOMIC DNA]</scope>
    <source>
        <strain evidence="2">MRouAeg1</strain>
        <tissue evidence="2">Muscle</tissue>
    </source>
</reference>